<keyword evidence="1" id="KW-0808">Transferase</keyword>
<gene>
    <name evidence="4" type="ORF">HPT29_020250</name>
</gene>
<dbReference type="PANTHER" id="PTHR43877">
    <property type="entry name" value="AMINOALKYLPHOSPHONATE N-ACETYLTRANSFERASE-RELATED-RELATED"/>
    <property type="match status" value="1"/>
</dbReference>
<dbReference type="CDD" id="cd04301">
    <property type="entry name" value="NAT_SF"/>
    <property type="match status" value="1"/>
</dbReference>
<keyword evidence="2" id="KW-0012">Acyltransferase</keyword>
<reference evidence="4" key="1">
    <citation type="submission" date="2022-08" db="EMBL/GenBank/DDBJ databases">
        <title>Microvirga terrae sp. nov., isolated from soil.</title>
        <authorList>
            <person name="Kim K.H."/>
            <person name="Seo Y.L."/>
            <person name="Kim J.M."/>
            <person name="Lee J.K."/>
            <person name="Han D.M."/>
            <person name="Jeon C.O."/>
        </authorList>
    </citation>
    <scope>NUCLEOTIDE SEQUENCE</scope>
    <source>
        <strain evidence="4">R24</strain>
    </source>
</reference>
<dbReference type="Gene3D" id="3.40.630.30">
    <property type="match status" value="1"/>
</dbReference>
<evidence type="ECO:0000256" key="1">
    <source>
        <dbReference type="ARBA" id="ARBA00022679"/>
    </source>
</evidence>
<dbReference type="InterPro" id="IPR050832">
    <property type="entry name" value="Bact_Acetyltransf"/>
</dbReference>
<evidence type="ECO:0000259" key="3">
    <source>
        <dbReference type="PROSITE" id="PS51186"/>
    </source>
</evidence>
<keyword evidence="5" id="KW-1185">Reference proteome</keyword>
<name>A0ABY5RNH3_9HYPH</name>
<dbReference type="InterPro" id="IPR000182">
    <property type="entry name" value="GNAT_dom"/>
</dbReference>
<dbReference type="InterPro" id="IPR016181">
    <property type="entry name" value="Acyl_CoA_acyltransferase"/>
</dbReference>
<dbReference type="RefSeq" id="WP_173946461.1">
    <property type="nucleotide sequence ID" value="NZ_CP102845.1"/>
</dbReference>
<dbReference type="Pfam" id="PF13508">
    <property type="entry name" value="Acetyltransf_7"/>
    <property type="match status" value="1"/>
</dbReference>
<evidence type="ECO:0000313" key="4">
    <source>
        <dbReference type="EMBL" id="UVF18796.1"/>
    </source>
</evidence>
<dbReference type="EMBL" id="CP102845">
    <property type="protein sequence ID" value="UVF18796.1"/>
    <property type="molecule type" value="Genomic_DNA"/>
</dbReference>
<organism evidence="4 5">
    <name type="scientific">Microvirga terrae</name>
    <dbReference type="NCBI Taxonomy" id="2740529"/>
    <lineage>
        <taxon>Bacteria</taxon>
        <taxon>Pseudomonadati</taxon>
        <taxon>Pseudomonadota</taxon>
        <taxon>Alphaproteobacteria</taxon>
        <taxon>Hyphomicrobiales</taxon>
        <taxon>Methylobacteriaceae</taxon>
        <taxon>Microvirga</taxon>
    </lineage>
</organism>
<dbReference type="SUPFAM" id="SSF55729">
    <property type="entry name" value="Acyl-CoA N-acyltransferases (Nat)"/>
    <property type="match status" value="1"/>
</dbReference>
<protein>
    <submittedName>
        <fullName evidence="4">GNAT family N-acetyltransferase</fullName>
    </submittedName>
</protein>
<accession>A0ABY5RNH3</accession>
<evidence type="ECO:0000313" key="5">
    <source>
        <dbReference type="Proteomes" id="UP001017257"/>
    </source>
</evidence>
<evidence type="ECO:0000256" key="2">
    <source>
        <dbReference type="ARBA" id="ARBA00023315"/>
    </source>
</evidence>
<proteinExistence type="predicted"/>
<feature type="domain" description="N-acetyltransferase" evidence="3">
    <location>
        <begin position="4"/>
        <end position="151"/>
    </location>
</feature>
<dbReference type="Proteomes" id="UP001017257">
    <property type="component" value="Chromosome"/>
</dbReference>
<dbReference type="PROSITE" id="PS51186">
    <property type="entry name" value="GNAT"/>
    <property type="match status" value="1"/>
</dbReference>
<sequence>MPGFALRRAALADVPTIADLNRRVRQTCLPYLPDLHTPDEDLAFFRGTVFPTSEVWLAEAGTQPIGFAAARQDWLEHLYVDPAWHGRGVGSALLSSVRDNRAELNLWTFQENAQARRFYEHHGFDLVTVTDGSGNEEQCPDAHYRWARPEIRHGS</sequence>